<keyword evidence="2" id="KW-1185">Reference proteome</keyword>
<reference evidence="1 2" key="1">
    <citation type="journal article" date="2016" name="Nat. Commun.">
        <title>Ectomycorrhizal ecology is imprinted in the genome of the dominant symbiotic fungus Cenococcum geophilum.</title>
        <authorList>
            <consortium name="DOE Joint Genome Institute"/>
            <person name="Peter M."/>
            <person name="Kohler A."/>
            <person name="Ohm R.A."/>
            <person name="Kuo A."/>
            <person name="Krutzmann J."/>
            <person name="Morin E."/>
            <person name="Arend M."/>
            <person name="Barry K.W."/>
            <person name="Binder M."/>
            <person name="Choi C."/>
            <person name="Clum A."/>
            <person name="Copeland A."/>
            <person name="Grisel N."/>
            <person name="Haridas S."/>
            <person name="Kipfer T."/>
            <person name="LaButti K."/>
            <person name="Lindquist E."/>
            <person name="Lipzen A."/>
            <person name="Maire R."/>
            <person name="Meier B."/>
            <person name="Mihaltcheva S."/>
            <person name="Molinier V."/>
            <person name="Murat C."/>
            <person name="Poggeler S."/>
            <person name="Quandt C.A."/>
            <person name="Sperisen C."/>
            <person name="Tritt A."/>
            <person name="Tisserant E."/>
            <person name="Crous P.W."/>
            <person name="Henrissat B."/>
            <person name="Nehls U."/>
            <person name="Egli S."/>
            <person name="Spatafora J.W."/>
            <person name="Grigoriev I.V."/>
            <person name="Martin F.M."/>
        </authorList>
    </citation>
    <scope>NUCLEOTIDE SEQUENCE [LARGE SCALE GENOMIC DNA]</scope>
    <source>
        <strain evidence="1 2">CBS 459.81</strain>
    </source>
</reference>
<gene>
    <name evidence="1" type="ORF">K432DRAFT_444447</name>
</gene>
<accession>A0A8E2JDQ5</accession>
<protein>
    <recommendedName>
        <fullName evidence="3">Lysine-specific metallo-endopeptidase domain-containing protein</fullName>
    </recommendedName>
</protein>
<proteinExistence type="predicted"/>
<sequence length="148" mass="16582">MDYAGYYKADGPERADRTQFISKTDYACTVDVCTWFTKMASDGEWEKIDAERIKLVIFMQDEGFLKEGKSGIDTLKNIGSTMLHELTHTIQGGRSEDIGSDCYGWKCVMNLHNPRNADTLAILGVALKVWSLGYYVDFYGTINPLSAA</sequence>
<dbReference type="EMBL" id="KV745045">
    <property type="protein sequence ID" value="OCK78678.1"/>
    <property type="molecule type" value="Genomic_DNA"/>
</dbReference>
<organism evidence="1 2">
    <name type="scientific">Lepidopterella palustris CBS 459.81</name>
    <dbReference type="NCBI Taxonomy" id="1314670"/>
    <lineage>
        <taxon>Eukaryota</taxon>
        <taxon>Fungi</taxon>
        <taxon>Dikarya</taxon>
        <taxon>Ascomycota</taxon>
        <taxon>Pezizomycotina</taxon>
        <taxon>Dothideomycetes</taxon>
        <taxon>Pleosporomycetidae</taxon>
        <taxon>Mytilinidiales</taxon>
        <taxon>Argynnaceae</taxon>
        <taxon>Lepidopterella</taxon>
    </lineage>
</organism>
<dbReference type="OrthoDB" id="3776585at2759"/>
<dbReference type="GO" id="GO:0008237">
    <property type="term" value="F:metallopeptidase activity"/>
    <property type="evidence" value="ECO:0007669"/>
    <property type="project" value="InterPro"/>
</dbReference>
<evidence type="ECO:0000313" key="1">
    <source>
        <dbReference type="EMBL" id="OCK78678.1"/>
    </source>
</evidence>
<evidence type="ECO:0008006" key="3">
    <source>
        <dbReference type="Google" id="ProtNLM"/>
    </source>
</evidence>
<dbReference type="AlphaFoldDB" id="A0A8E2JDQ5"/>
<evidence type="ECO:0000313" key="2">
    <source>
        <dbReference type="Proteomes" id="UP000250266"/>
    </source>
</evidence>
<dbReference type="InterPro" id="IPR024079">
    <property type="entry name" value="MetalloPept_cat_dom_sf"/>
</dbReference>
<dbReference type="Proteomes" id="UP000250266">
    <property type="component" value="Unassembled WGS sequence"/>
</dbReference>
<name>A0A8E2JDQ5_9PEZI</name>
<dbReference type="Gene3D" id="3.40.390.10">
    <property type="entry name" value="Collagenase (Catalytic Domain)"/>
    <property type="match status" value="1"/>
</dbReference>